<dbReference type="FunFam" id="3.90.1150.10:FF:000033">
    <property type="entry name" value="Cystathionine gamma-synthase"/>
    <property type="match status" value="1"/>
</dbReference>
<dbReference type="PIRSF" id="PIRSF001434">
    <property type="entry name" value="CGS"/>
    <property type="match status" value="1"/>
</dbReference>
<dbReference type="PANTHER" id="PTHR43797">
    <property type="entry name" value="HOMOCYSTEINE/CYSTEINE SYNTHASE"/>
    <property type="match status" value="1"/>
</dbReference>
<evidence type="ECO:0000313" key="11">
    <source>
        <dbReference type="Proteomes" id="UP000268313"/>
    </source>
</evidence>
<dbReference type="Pfam" id="PF01053">
    <property type="entry name" value="Cys_Met_Meta_PP"/>
    <property type="match status" value="1"/>
</dbReference>
<dbReference type="SUPFAM" id="SSF53383">
    <property type="entry name" value="PLP-dependent transferases"/>
    <property type="match status" value="1"/>
</dbReference>
<dbReference type="AlphaFoldDB" id="A0A3A8K0K2"/>
<keyword evidence="11" id="KW-1185">Reference proteome</keyword>
<keyword evidence="3 10" id="KW-0808">Transferase</keyword>
<dbReference type="RefSeq" id="WP_120604606.1">
    <property type="nucleotide sequence ID" value="NZ_JABFJX010000293.1"/>
</dbReference>
<evidence type="ECO:0000256" key="8">
    <source>
        <dbReference type="RuleBase" id="RU362118"/>
    </source>
</evidence>
<dbReference type="Proteomes" id="UP000268313">
    <property type="component" value="Unassembled WGS sequence"/>
</dbReference>
<comment type="subunit">
    <text evidence="2">Homotetramer.</text>
</comment>
<name>A0A3A8K0K2_9BACT</name>
<dbReference type="NCBIfam" id="TIGR01326">
    <property type="entry name" value="OAH_OAS_sulfhy"/>
    <property type="match status" value="1"/>
</dbReference>
<dbReference type="InterPro" id="IPR006235">
    <property type="entry name" value="OAc-hSer/O-AcSer_sulfhydrylase"/>
</dbReference>
<dbReference type="GO" id="GO:0006535">
    <property type="term" value="P:cysteine biosynthetic process from serine"/>
    <property type="evidence" value="ECO:0007669"/>
    <property type="project" value="TreeGrafter"/>
</dbReference>
<keyword evidence="4 7" id="KW-0663">Pyridoxal phosphate</keyword>
<evidence type="ECO:0000256" key="9">
    <source>
        <dbReference type="SAM" id="MobiDB-lite"/>
    </source>
</evidence>
<dbReference type="PANTHER" id="PTHR43797:SF2">
    <property type="entry name" value="HOMOCYSTEINE_CYSTEINE SYNTHASE"/>
    <property type="match status" value="1"/>
</dbReference>
<evidence type="ECO:0000313" key="10">
    <source>
        <dbReference type="EMBL" id="RKH00757.1"/>
    </source>
</evidence>
<dbReference type="OrthoDB" id="9805807at2"/>
<proteinExistence type="inferred from homology"/>
<evidence type="ECO:0000256" key="6">
    <source>
        <dbReference type="ARBA" id="ARBA00071157"/>
    </source>
</evidence>
<organism evidence="10 11">
    <name type="scientific">Corallococcus carmarthensis</name>
    <dbReference type="NCBI Taxonomy" id="2316728"/>
    <lineage>
        <taxon>Bacteria</taxon>
        <taxon>Pseudomonadati</taxon>
        <taxon>Myxococcota</taxon>
        <taxon>Myxococcia</taxon>
        <taxon>Myxococcales</taxon>
        <taxon>Cystobacterineae</taxon>
        <taxon>Myxococcaceae</taxon>
        <taxon>Corallococcus</taxon>
    </lineage>
</organism>
<dbReference type="InterPro" id="IPR000277">
    <property type="entry name" value="Cys/Met-Metab_PyrdxlP-dep_enz"/>
</dbReference>
<dbReference type="InterPro" id="IPR015424">
    <property type="entry name" value="PyrdxlP-dep_Trfase"/>
</dbReference>
<reference evidence="11" key="1">
    <citation type="submission" date="2018-09" db="EMBL/GenBank/DDBJ databases">
        <authorList>
            <person name="Livingstone P.G."/>
            <person name="Whitworth D.E."/>
        </authorList>
    </citation>
    <scope>NUCLEOTIDE SEQUENCE [LARGE SCALE GENOMIC DNA]</scope>
    <source>
        <strain evidence="11">CA043D</strain>
    </source>
</reference>
<dbReference type="Gene3D" id="3.90.1150.10">
    <property type="entry name" value="Aspartate Aminotransferase, domain 1"/>
    <property type="match status" value="1"/>
</dbReference>
<dbReference type="InterPro" id="IPR015422">
    <property type="entry name" value="PyrdxlP-dep_Trfase_small"/>
</dbReference>
<evidence type="ECO:0000256" key="2">
    <source>
        <dbReference type="ARBA" id="ARBA00011881"/>
    </source>
</evidence>
<dbReference type="GO" id="GO:0030170">
    <property type="term" value="F:pyridoxal phosphate binding"/>
    <property type="evidence" value="ECO:0007669"/>
    <property type="project" value="InterPro"/>
</dbReference>
<evidence type="ECO:0000256" key="5">
    <source>
        <dbReference type="ARBA" id="ARBA00060995"/>
    </source>
</evidence>
<comment type="cofactor">
    <cofactor evidence="1 8">
        <name>pyridoxal 5'-phosphate</name>
        <dbReference type="ChEBI" id="CHEBI:597326"/>
    </cofactor>
</comment>
<gene>
    <name evidence="10" type="ORF">D7X32_22415</name>
</gene>
<evidence type="ECO:0000256" key="3">
    <source>
        <dbReference type="ARBA" id="ARBA00022679"/>
    </source>
</evidence>
<accession>A0A3A8K0K2</accession>
<feature type="region of interest" description="Disordered" evidence="9">
    <location>
        <begin position="1"/>
        <end position="22"/>
    </location>
</feature>
<sequence>MSTPNNERPLHPDTLALHAGYSPDPTTGARAVPIYQTTSYRFRDADHAAALFGLKEFGNIYTRIMNPTTDVFEKRIAALEGGVGALAVASGQAAQTLGILNILKTGDEIVSGASLYGGTYNLFKVTLARLGITTKFVDAGNPDAFRQAIGPKTKALYLESLGNPRLDVPDFDAIGAVAREAGLPLFVDNTALSPALFNPLRHGAHIVLHSATKYIGGHGTSIGGVIVDGGNFPWENGRFPELTEPNPGYHGLRLREAFGPAAFILKARLEGLRDLGPALSPFNAHAFILGLETLRLRLERHSQNALAVAKWLKQHKKVEWVRYPGLEDDPAFLNAKKYLKGGFGGLVTFGVKGGLSAGRKVIDGVKLWSLLANIGDTRSLIIHPASTTHEQLSPEERASTGVTDDLVRLSVGLEHLDDILADLDQALNAA</sequence>
<dbReference type="GO" id="GO:0071269">
    <property type="term" value="P:L-homocysteine biosynthetic process"/>
    <property type="evidence" value="ECO:0007669"/>
    <property type="project" value="TreeGrafter"/>
</dbReference>
<dbReference type="GO" id="GO:0003961">
    <property type="term" value="F:O-acetylhomoserine aminocarboxypropyltransferase activity"/>
    <property type="evidence" value="ECO:0007669"/>
    <property type="project" value="TreeGrafter"/>
</dbReference>
<evidence type="ECO:0000256" key="1">
    <source>
        <dbReference type="ARBA" id="ARBA00001933"/>
    </source>
</evidence>
<dbReference type="InterPro" id="IPR015421">
    <property type="entry name" value="PyrdxlP-dep_Trfase_major"/>
</dbReference>
<dbReference type="EMBL" id="RAWE01000086">
    <property type="protein sequence ID" value="RKH00757.1"/>
    <property type="molecule type" value="Genomic_DNA"/>
</dbReference>
<dbReference type="GO" id="GO:0005737">
    <property type="term" value="C:cytoplasm"/>
    <property type="evidence" value="ECO:0007669"/>
    <property type="project" value="TreeGrafter"/>
</dbReference>
<dbReference type="Gene3D" id="3.40.640.10">
    <property type="entry name" value="Type I PLP-dependent aspartate aminotransferase-like (Major domain)"/>
    <property type="match status" value="1"/>
</dbReference>
<dbReference type="FunFam" id="3.40.640.10:FF:000035">
    <property type="entry name" value="O-succinylhomoserine sulfhydrylase"/>
    <property type="match status" value="1"/>
</dbReference>
<dbReference type="GO" id="GO:0019346">
    <property type="term" value="P:transsulfuration"/>
    <property type="evidence" value="ECO:0007669"/>
    <property type="project" value="InterPro"/>
</dbReference>
<feature type="modified residue" description="N6-(pyridoxal phosphate)lysine" evidence="7">
    <location>
        <position position="213"/>
    </location>
</feature>
<evidence type="ECO:0000256" key="4">
    <source>
        <dbReference type="ARBA" id="ARBA00022898"/>
    </source>
</evidence>
<evidence type="ECO:0000256" key="7">
    <source>
        <dbReference type="PIRSR" id="PIRSR001434-2"/>
    </source>
</evidence>
<comment type="caution">
    <text evidence="10">The sequence shown here is derived from an EMBL/GenBank/DDBJ whole genome shotgun (WGS) entry which is preliminary data.</text>
</comment>
<protein>
    <recommendedName>
        <fullName evidence="6">O-succinylhomoserine sulfhydrylase</fullName>
    </recommendedName>
</protein>
<dbReference type="CDD" id="cd00614">
    <property type="entry name" value="CGS_like"/>
    <property type="match status" value="1"/>
</dbReference>
<comment type="similarity">
    <text evidence="5">Belongs to the trans-sulfuration enzymes family. MetZ subfamily.</text>
</comment>
<dbReference type="GO" id="GO:0004124">
    <property type="term" value="F:cysteine synthase activity"/>
    <property type="evidence" value="ECO:0007669"/>
    <property type="project" value="TreeGrafter"/>
</dbReference>